<evidence type="ECO:0000256" key="4">
    <source>
        <dbReference type="ARBA" id="ARBA00022960"/>
    </source>
</evidence>
<comment type="caution">
    <text evidence="9">The sequence shown here is derived from an EMBL/GenBank/DDBJ whole genome shotgun (WGS) entry which is preliminary data.</text>
</comment>
<reference evidence="10" key="1">
    <citation type="journal article" date="2019" name="Int. J. Syst. Evol. Microbiol.">
        <title>The Global Catalogue of Microorganisms (GCM) 10K type strain sequencing project: providing services to taxonomists for standard genome sequencing and annotation.</title>
        <authorList>
            <consortium name="The Broad Institute Genomics Platform"/>
            <consortium name="The Broad Institute Genome Sequencing Center for Infectious Disease"/>
            <person name="Wu L."/>
            <person name="Ma J."/>
        </authorList>
    </citation>
    <scope>NUCLEOTIDE SEQUENCE [LARGE SCALE GENOMIC DNA]</scope>
    <source>
        <strain evidence="10">CGMCC 4.1415</strain>
    </source>
</reference>
<evidence type="ECO:0000256" key="5">
    <source>
        <dbReference type="ARBA" id="ARBA00022984"/>
    </source>
</evidence>
<keyword evidence="2" id="KW-0732">Signal</keyword>
<evidence type="ECO:0000256" key="6">
    <source>
        <dbReference type="ARBA" id="ARBA00023316"/>
    </source>
</evidence>
<dbReference type="Proteomes" id="UP001596016">
    <property type="component" value="Unassembled WGS sequence"/>
</dbReference>
<dbReference type="PRINTS" id="PR00725">
    <property type="entry name" value="DADACBPTASE1"/>
</dbReference>
<dbReference type="SUPFAM" id="SSF56601">
    <property type="entry name" value="beta-lactamase/transpeptidase-like"/>
    <property type="match status" value="1"/>
</dbReference>
<keyword evidence="3" id="KW-0378">Hydrolase</keyword>
<comment type="similarity">
    <text evidence="1 7">Belongs to the peptidase S11 family.</text>
</comment>
<dbReference type="Gene3D" id="3.40.710.10">
    <property type="entry name" value="DD-peptidase/beta-lactamase superfamily"/>
    <property type="match status" value="1"/>
</dbReference>
<proteinExistence type="inferred from homology"/>
<dbReference type="PANTHER" id="PTHR21581:SF6">
    <property type="entry name" value="TRAFFICKING PROTEIN PARTICLE COMPLEX SUBUNIT 12"/>
    <property type="match status" value="1"/>
</dbReference>
<evidence type="ECO:0000313" key="9">
    <source>
        <dbReference type="EMBL" id="MFC5385552.1"/>
    </source>
</evidence>
<sequence>MRQAFSGIIPLSVRFFRTVAIIAVATGIAIGASTPGQAAPKNAAIVIDANTGKTLYSSNANARRYPASLTKMMTLYLTFEALSKGKISKSTQVTFSANAAAEPPTKLGVRKGGSITVETAIRSMVTKSANDSSTAMAELLGGSEANFAKMMTAKARSLGMANTVFRNAHGLPNTGQFTTARDMATLGIALREHYPQYYSYFAERSFMYGKQRINGHNRLLGRIKGVDGIKTGYTRASGFNLVSSVSVDGRKLVAVVMGGSSGASRDNEMARLIKAYLPKASKRSGGALIALNNNDQASQQIARIVLPKHGAPTPDAKPVTVEAIVASTAALPSRKPAPPQPVGQQAAEPADIPFAQAYAGAEPSQQIDPVNTASLPSGWVVQVAASPSKTDAEAALDKTAAQARAILASASGYTVPFRKGGVTYFRARFGGFETQTAALRACTALKKQRIECFAVQQ</sequence>
<dbReference type="InterPro" id="IPR036680">
    <property type="entry name" value="SPOR-like_sf"/>
</dbReference>
<dbReference type="PANTHER" id="PTHR21581">
    <property type="entry name" value="D-ALANYL-D-ALANINE CARBOXYPEPTIDASE"/>
    <property type="match status" value="1"/>
</dbReference>
<dbReference type="Pfam" id="PF00768">
    <property type="entry name" value="Peptidase_S11"/>
    <property type="match status" value="1"/>
</dbReference>
<dbReference type="InterPro" id="IPR012338">
    <property type="entry name" value="Beta-lactam/transpept-like"/>
</dbReference>
<gene>
    <name evidence="9" type="ORF">ACFPLB_06160</name>
</gene>
<keyword evidence="6" id="KW-0961">Cell wall biogenesis/degradation</keyword>
<keyword evidence="5" id="KW-0573">Peptidoglycan synthesis</keyword>
<evidence type="ECO:0000256" key="7">
    <source>
        <dbReference type="RuleBase" id="RU004016"/>
    </source>
</evidence>
<dbReference type="InterPro" id="IPR018044">
    <property type="entry name" value="Peptidase_S11"/>
</dbReference>
<feature type="domain" description="SPOR" evidence="8">
    <location>
        <begin position="373"/>
        <end position="457"/>
    </location>
</feature>
<evidence type="ECO:0000256" key="1">
    <source>
        <dbReference type="ARBA" id="ARBA00007164"/>
    </source>
</evidence>
<dbReference type="SUPFAM" id="SSF110997">
    <property type="entry name" value="Sporulation related repeat"/>
    <property type="match status" value="1"/>
</dbReference>
<protein>
    <submittedName>
        <fullName evidence="9">SPOR domain-containing protein</fullName>
    </submittedName>
</protein>
<evidence type="ECO:0000313" key="10">
    <source>
        <dbReference type="Proteomes" id="UP001596016"/>
    </source>
</evidence>
<dbReference type="RefSeq" id="WP_378228498.1">
    <property type="nucleotide sequence ID" value="NZ_JBHSLL010000015.1"/>
</dbReference>
<dbReference type="EMBL" id="JBHSLL010000015">
    <property type="protein sequence ID" value="MFC5385552.1"/>
    <property type="molecule type" value="Genomic_DNA"/>
</dbReference>
<evidence type="ECO:0000256" key="2">
    <source>
        <dbReference type="ARBA" id="ARBA00022729"/>
    </source>
</evidence>
<keyword evidence="10" id="KW-1185">Reference proteome</keyword>
<organism evidence="9 10">
    <name type="scientific">Aquamicrobium segne</name>
    <dbReference type="NCBI Taxonomy" id="469547"/>
    <lineage>
        <taxon>Bacteria</taxon>
        <taxon>Pseudomonadati</taxon>
        <taxon>Pseudomonadota</taxon>
        <taxon>Alphaproteobacteria</taxon>
        <taxon>Hyphomicrobiales</taxon>
        <taxon>Phyllobacteriaceae</taxon>
        <taxon>Aquamicrobium</taxon>
    </lineage>
</organism>
<dbReference type="InterPro" id="IPR001967">
    <property type="entry name" value="Peptidase_S11_N"/>
</dbReference>
<dbReference type="Gene3D" id="3.30.70.1070">
    <property type="entry name" value="Sporulation related repeat"/>
    <property type="match status" value="1"/>
</dbReference>
<dbReference type="InterPro" id="IPR007730">
    <property type="entry name" value="SPOR-like_dom"/>
</dbReference>
<evidence type="ECO:0000256" key="3">
    <source>
        <dbReference type="ARBA" id="ARBA00022801"/>
    </source>
</evidence>
<dbReference type="PROSITE" id="PS51724">
    <property type="entry name" value="SPOR"/>
    <property type="match status" value="1"/>
</dbReference>
<evidence type="ECO:0000259" key="8">
    <source>
        <dbReference type="PROSITE" id="PS51724"/>
    </source>
</evidence>
<keyword evidence="4" id="KW-0133">Cell shape</keyword>
<dbReference type="Pfam" id="PF05036">
    <property type="entry name" value="SPOR"/>
    <property type="match status" value="1"/>
</dbReference>
<accession>A0ABW0GV67</accession>
<name>A0ABW0GV67_9HYPH</name>